<gene>
    <name evidence="1" type="ORF">HAND1043_LOCUS2451</name>
</gene>
<dbReference type="CDD" id="cd08060">
    <property type="entry name" value="MPN_UPF0172"/>
    <property type="match status" value="1"/>
</dbReference>
<sequence length="230" mass="24917">MAKVHLGQVPYIVSVMHSLKHPSSSVNGVLLGQAGKSSDGTVQAHISEAIPLLHSHLSLAPALDGAFALLDEYCKARNLGVLGYYQANSHHLHNDLTPTGKRIADKIAENVRENHKWVPLVCMVVDSQALDELADLKAQGAFKEDMSGHTGVKLMLRTSGTWGPADGVEIEGVRAGVAQNTLCDEIAFAHHLDIVDFDDHLKDTSKGWLQPLLVEQGKEEGFSKCAEKYP</sequence>
<accession>A0A6U2FEE5</accession>
<name>A0A6U2FEE5_HEMAN</name>
<dbReference type="Pfam" id="PF03665">
    <property type="entry name" value="UPF0172"/>
    <property type="match status" value="1"/>
</dbReference>
<dbReference type="PANTHER" id="PTHR12941">
    <property type="entry name" value="ER MEMBRANE PROTEIN COMPLEX"/>
    <property type="match status" value="1"/>
</dbReference>
<dbReference type="EMBL" id="HBFK01004002">
    <property type="protein sequence ID" value="CAD8735960.1"/>
    <property type="molecule type" value="Transcribed_RNA"/>
</dbReference>
<proteinExistence type="predicted"/>
<protein>
    <recommendedName>
        <fullName evidence="2">MPN domain-containing protein</fullName>
    </recommendedName>
</protein>
<organism evidence="1">
    <name type="scientific">Hemiselmis andersenii</name>
    <name type="common">Cryptophyte alga</name>
    <dbReference type="NCBI Taxonomy" id="464988"/>
    <lineage>
        <taxon>Eukaryota</taxon>
        <taxon>Cryptophyceae</taxon>
        <taxon>Cryptomonadales</taxon>
        <taxon>Hemiselmidaceae</taxon>
        <taxon>Hemiselmis</taxon>
    </lineage>
</organism>
<evidence type="ECO:0008006" key="2">
    <source>
        <dbReference type="Google" id="ProtNLM"/>
    </source>
</evidence>
<dbReference type="PANTHER" id="PTHR12941:SF10">
    <property type="entry name" value="ER MEMBRANE PROTEIN COMPLEX SUBUNIT 8_9 HOMOLOG"/>
    <property type="match status" value="1"/>
</dbReference>
<dbReference type="AlphaFoldDB" id="A0A6U2FEE5"/>
<dbReference type="GO" id="GO:0072546">
    <property type="term" value="C:EMC complex"/>
    <property type="evidence" value="ECO:0007669"/>
    <property type="project" value="InterPro"/>
</dbReference>
<reference evidence="1" key="1">
    <citation type="submission" date="2021-01" db="EMBL/GenBank/DDBJ databases">
        <authorList>
            <person name="Corre E."/>
            <person name="Pelletier E."/>
            <person name="Niang G."/>
            <person name="Scheremetjew M."/>
            <person name="Finn R."/>
            <person name="Kale V."/>
            <person name="Holt S."/>
            <person name="Cochrane G."/>
            <person name="Meng A."/>
            <person name="Brown T."/>
            <person name="Cohen L."/>
        </authorList>
    </citation>
    <scope>NUCLEOTIDE SEQUENCE</scope>
    <source>
        <strain evidence="1">CCMP441</strain>
    </source>
</reference>
<evidence type="ECO:0000313" key="1">
    <source>
        <dbReference type="EMBL" id="CAD8735960.1"/>
    </source>
</evidence>
<dbReference type="InterPro" id="IPR005366">
    <property type="entry name" value="EMC8/9"/>
</dbReference>